<dbReference type="EMBL" id="JAHYIQ010000001">
    <property type="protein sequence ID" value="KAK1136142.1"/>
    <property type="molecule type" value="Genomic_DNA"/>
</dbReference>
<evidence type="ECO:0000256" key="1">
    <source>
        <dbReference type="SAM" id="MobiDB-lite"/>
    </source>
</evidence>
<name>A0AA40KXB0_9HYME</name>
<organism evidence="2 3">
    <name type="scientific">Melipona bicolor</name>
    <dbReference type="NCBI Taxonomy" id="60889"/>
    <lineage>
        <taxon>Eukaryota</taxon>
        <taxon>Metazoa</taxon>
        <taxon>Ecdysozoa</taxon>
        <taxon>Arthropoda</taxon>
        <taxon>Hexapoda</taxon>
        <taxon>Insecta</taxon>
        <taxon>Pterygota</taxon>
        <taxon>Neoptera</taxon>
        <taxon>Endopterygota</taxon>
        <taxon>Hymenoptera</taxon>
        <taxon>Apocrita</taxon>
        <taxon>Aculeata</taxon>
        <taxon>Apoidea</taxon>
        <taxon>Anthophila</taxon>
        <taxon>Apidae</taxon>
        <taxon>Melipona</taxon>
    </lineage>
</organism>
<feature type="region of interest" description="Disordered" evidence="1">
    <location>
        <begin position="1"/>
        <end position="30"/>
    </location>
</feature>
<comment type="caution">
    <text evidence="2">The sequence shown here is derived from an EMBL/GenBank/DDBJ whole genome shotgun (WGS) entry which is preliminary data.</text>
</comment>
<gene>
    <name evidence="2" type="ORF">K0M31_000709</name>
</gene>
<feature type="compositionally biased region" description="Basic and acidic residues" evidence="1">
    <location>
        <begin position="13"/>
        <end position="29"/>
    </location>
</feature>
<protein>
    <submittedName>
        <fullName evidence="2">Uncharacterized protein</fullName>
    </submittedName>
</protein>
<proteinExistence type="predicted"/>
<accession>A0AA40KXB0</accession>
<reference evidence="2" key="1">
    <citation type="submission" date="2021-10" db="EMBL/GenBank/DDBJ databases">
        <title>Melipona bicolor Genome sequencing and assembly.</title>
        <authorList>
            <person name="Araujo N.S."/>
            <person name="Arias M.C."/>
        </authorList>
    </citation>
    <scope>NUCLEOTIDE SEQUENCE</scope>
    <source>
        <strain evidence="2">USP_2M_L1-L4_2017</strain>
        <tissue evidence="2">Whole body</tissue>
    </source>
</reference>
<dbReference type="AlphaFoldDB" id="A0AA40KXB0"/>
<sequence length="80" mass="9119">MSVACPDSQDAETGIRDLDPRLSSRHPDCESLLTHPSAAIRYLRRMETLSSRLSGRLTRLVKQDAQQAWLREPDSPMLRE</sequence>
<evidence type="ECO:0000313" key="3">
    <source>
        <dbReference type="Proteomes" id="UP001177670"/>
    </source>
</evidence>
<dbReference type="Proteomes" id="UP001177670">
    <property type="component" value="Unassembled WGS sequence"/>
</dbReference>
<evidence type="ECO:0000313" key="2">
    <source>
        <dbReference type="EMBL" id="KAK1136142.1"/>
    </source>
</evidence>
<keyword evidence="3" id="KW-1185">Reference proteome</keyword>